<evidence type="ECO:0000256" key="3">
    <source>
        <dbReference type="ARBA" id="ARBA00022490"/>
    </source>
</evidence>
<keyword evidence="4 12" id="KW-0812">Transmembrane</keyword>
<feature type="region of interest" description="Disordered" evidence="11">
    <location>
        <begin position="33"/>
        <end position="57"/>
    </location>
</feature>
<evidence type="ECO:0000256" key="5">
    <source>
        <dbReference type="ARBA" id="ARBA00022989"/>
    </source>
</evidence>
<feature type="transmembrane region" description="Helical" evidence="12">
    <location>
        <begin position="738"/>
        <end position="764"/>
    </location>
</feature>
<dbReference type="GO" id="GO:0005737">
    <property type="term" value="C:cytoplasm"/>
    <property type="evidence" value="ECO:0007669"/>
    <property type="project" value="UniProtKB-SubCell"/>
</dbReference>
<keyword evidence="5 12" id="KW-1133">Transmembrane helix</keyword>
<dbReference type="SUPFAM" id="SSF56436">
    <property type="entry name" value="C-type lectin-like"/>
    <property type="match status" value="1"/>
</dbReference>
<feature type="coiled-coil region" evidence="10">
    <location>
        <begin position="421"/>
        <end position="448"/>
    </location>
</feature>
<dbReference type="Proteomes" id="UP001497482">
    <property type="component" value="Chromosome 4"/>
</dbReference>
<dbReference type="PROSITE" id="PS50963">
    <property type="entry name" value="LINK_2"/>
    <property type="match status" value="1"/>
</dbReference>
<dbReference type="GO" id="GO:0007155">
    <property type="term" value="P:cell adhesion"/>
    <property type="evidence" value="ECO:0007669"/>
    <property type="project" value="InterPro"/>
</dbReference>
<feature type="transmembrane region" description="Helical" evidence="12">
    <location>
        <begin position="929"/>
        <end position="949"/>
    </location>
</feature>
<dbReference type="InterPro" id="IPR016187">
    <property type="entry name" value="CTDL_fold"/>
</dbReference>
<evidence type="ECO:0000256" key="2">
    <source>
        <dbReference type="ARBA" id="ARBA00004496"/>
    </source>
</evidence>
<evidence type="ECO:0000256" key="11">
    <source>
        <dbReference type="SAM" id="MobiDB-lite"/>
    </source>
</evidence>
<dbReference type="EMBL" id="OZ035826">
    <property type="protein sequence ID" value="CAL1603853.1"/>
    <property type="molecule type" value="Genomic_DNA"/>
</dbReference>
<evidence type="ECO:0000256" key="12">
    <source>
        <dbReference type="SAM" id="Phobius"/>
    </source>
</evidence>
<dbReference type="GO" id="GO:0016020">
    <property type="term" value="C:membrane"/>
    <property type="evidence" value="ECO:0007669"/>
    <property type="project" value="UniProtKB-SubCell"/>
</dbReference>
<feature type="region of interest" description="Disordered" evidence="11">
    <location>
        <begin position="338"/>
        <end position="376"/>
    </location>
</feature>
<feature type="compositionally biased region" description="Polar residues" evidence="11">
    <location>
        <begin position="144"/>
        <end position="158"/>
    </location>
</feature>
<evidence type="ECO:0000256" key="1">
    <source>
        <dbReference type="ARBA" id="ARBA00004167"/>
    </source>
</evidence>
<feature type="transmembrane region" description="Helical" evidence="12">
    <location>
        <begin position="776"/>
        <end position="796"/>
    </location>
</feature>
<comment type="subcellular location">
    <subcellularLocation>
        <location evidence="2">Cytoplasm</location>
    </subcellularLocation>
    <subcellularLocation>
        <location evidence="1">Membrane</location>
        <topology evidence="1">Single-pass membrane protein</topology>
    </subcellularLocation>
</comment>
<dbReference type="PANTHER" id="PTHR15352:SF2">
    <property type="entry name" value="INOSITOL 1,4,5-TRIPHOSPHATE RECEPTOR ASSOCIATED 1"/>
    <property type="match status" value="1"/>
</dbReference>
<feature type="domain" description="Link" evidence="13">
    <location>
        <begin position="779"/>
        <end position="874"/>
    </location>
</feature>
<dbReference type="AlphaFoldDB" id="A0AAV2LN75"/>
<dbReference type="GO" id="GO:0005540">
    <property type="term" value="F:hyaluronic acid binding"/>
    <property type="evidence" value="ECO:0007669"/>
    <property type="project" value="InterPro"/>
</dbReference>
<dbReference type="PANTHER" id="PTHR15352">
    <property type="entry name" value="LYMPHOID-RESTRICTED MEMBRANE PROTEIN, JAW1"/>
    <property type="match status" value="1"/>
</dbReference>
<dbReference type="InterPro" id="IPR008677">
    <property type="entry name" value="MRVI1"/>
</dbReference>
<evidence type="ECO:0000259" key="13">
    <source>
        <dbReference type="PROSITE" id="PS50963"/>
    </source>
</evidence>
<keyword evidence="7 12" id="KW-0472">Membrane</keyword>
<sequence>MLSLRQGKSTPGDSLQTPTIIFPKQATVVVQSDRALDQTRPHSPRARVSRTSFSGPITTVDSSGNVIDLVKDALPEMRLSEEERKKNLELLEQAKKASDRFLTRRGRRSTSSLTDSPTRLSPSTTPTSLSSPCSSRSNSLTVAPHTSFSPVDLTQASPVFSPHLEVPSPRDPPSVTHDNEALRPLLDWKPAEKRKVSSGSLTPRFALPKENCDQPKSHQMVPKSDGETSPGRNLNQTPATGVAKPVPRPPTQQAPCTAEIKTIGAFPPLMRAVTWDSVGSLKPMNGAPSFPPMPEDTFSVSDAAVNKSQSSGYKDILLQPVGIQKLSKLREEHKLMRNQSISKLPELSESSEQEKGGPPVSPAVNGGDESKEKSDVLPHISDVMLRKLKLHRGLPGCAPPLTEKEVENAFVQLSLAYRNDNYTLEMRLKQAERERNLTEEDTEKELEEFKNSLKITSPQWQNMEQRDAYQRLIETVSVLHRLATRLSSRAEIVGAVRQEKRLNKATEVMMQYVENLKRTYEKDHAELMEYKKLANQNSNRCYGSSADTGDDGVPRSSRSMSVTLGKALPRRRVSVAVVPKFSLLNIPGQNPSTAGPGPSVGPSAGATLPVLCEANNPKVIHVPTETPQAAESGKSASDQEGETAKPSVNVEELRAEIRAELKAKIEEEAYNKGLQEGLKQIKTQEEAVEEESVSDILPLEVNHKDEESGKKITPNRSMEEIFVCLGRFCPRVSWSKRLLLIVLMIVLLMCLVITSVCLSAFGFCPFNIRVFPAVDHIAGVFQVSCVNYVNVAYYAFNASEARRTFVVFFSETILLLYLKCKRPDRGLKMRFGWTDENLAVIPRITAQENCGQNQTGLVKWRAKLEKAFDVFCFNESAALVDPTTFPTQSTSSSSLPTPVPSQSIFTHTESVAEKALRVGSAQGSSGKKAVAITSVVAVFLALIAAVVYIKLKCNSDKEPRI</sequence>
<evidence type="ECO:0000256" key="7">
    <source>
        <dbReference type="ARBA" id="ARBA00023136"/>
    </source>
</evidence>
<comment type="caution">
    <text evidence="9">Lacks conserved residue(s) required for the propagation of feature annotation.</text>
</comment>
<reference evidence="14 15" key="1">
    <citation type="submission" date="2024-04" db="EMBL/GenBank/DDBJ databases">
        <authorList>
            <person name="Waldvogel A.-M."/>
            <person name="Schoenle A."/>
        </authorList>
    </citation>
    <scope>NUCLEOTIDE SEQUENCE [LARGE SCALE GENOMIC DNA]</scope>
</reference>
<name>A0AAV2LN75_KNICA</name>
<gene>
    <name evidence="14" type="ORF">KC01_LOCUS31462</name>
</gene>
<feature type="region of interest" description="Disordered" evidence="11">
    <location>
        <begin position="99"/>
        <end position="254"/>
    </location>
</feature>
<keyword evidence="6 10" id="KW-0175">Coiled coil</keyword>
<feature type="compositionally biased region" description="Polar residues" evidence="11">
    <location>
        <begin position="230"/>
        <end position="239"/>
    </location>
</feature>
<keyword evidence="15" id="KW-1185">Reference proteome</keyword>
<dbReference type="InterPro" id="IPR016186">
    <property type="entry name" value="C-type_lectin-like/link_sf"/>
</dbReference>
<feature type="region of interest" description="Disordered" evidence="11">
    <location>
        <begin position="626"/>
        <end position="647"/>
    </location>
</feature>
<feature type="compositionally biased region" description="Low complexity" evidence="11">
    <location>
        <begin position="109"/>
        <end position="141"/>
    </location>
</feature>
<evidence type="ECO:0000256" key="9">
    <source>
        <dbReference type="PROSITE-ProRule" id="PRU00323"/>
    </source>
</evidence>
<evidence type="ECO:0000256" key="6">
    <source>
        <dbReference type="ARBA" id="ARBA00023054"/>
    </source>
</evidence>
<protein>
    <recommendedName>
        <fullName evidence="13">Link domain-containing protein</fullName>
    </recommendedName>
</protein>
<accession>A0AAV2LN75</accession>
<evidence type="ECO:0000313" key="14">
    <source>
        <dbReference type="EMBL" id="CAL1603853.1"/>
    </source>
</evidence>
<evidence type="ECO:0000256" key="10">
    <source>
        <dbReference type="SAM" id="Coils"/>
    </source>
</evidence>
<evidence type="ECO:0000256" key="8">
    <source>
        <dbReference type="ARBA" id="ARBA00023157"/>
    </source>
</evidence>
<evidence type="ECO:0000313" key="15">
    <source>
        <dbReference type="Proteomes" id="UP001497482"/>
    </source>
</evidence>
<feature type="compositionally biased region" description="Polar residues" evidence="11">
    <location>
        <begin position="626"/>
        <end position="638"/>
    </location>
</feature>
<keyword evidence="8" id="KW-1015">Disulfide bond</keyword>
<proteinExistence type="predicted"/>
<organism evidence="14 15">
    <name type="scientific">Knipowitschia caucasica</name>
    <name type="common">Caucasian dwarf goby</name>
    <name type="synonym">Pomatoschistus caucasicus</name>
    <dbReference type="NCBI Taxonomy" id="637954"/>
    <lineage>
        <taxon>Eukaryota</taxon>
        <taxon>Metazoa</taxon>
        <taxon>Chordata</taxon>
        <taxon>Craniata</taxon>
        <taxon>Vertebrata</taxon>
        <taxon>Euteleostomi</taxon>
        <taxon>Actinopterygii</taxon>
        <taxon>Neopterygii</taxon>
        <taxon>Teleostei</taxon>
        <taxon>Neoteleostei</taxon>
        <taxon>Acanthomorphata</taxon>
        <taxon>Gobiaria</taxon>
        <taxon>Gobiiformes</taxon>
        <taxon>Gobioidei</taxon>
        <taxon>Gobiidae</taxon>
        <taxon>Gobiinae</taxon>
        <taxon>Knipowitschia</taxon>
    </lineage>
</organism>
<keyword evidence="3" id="KW-0963">Cytoplasm</keyword>
<dbReference type="InterPro" id="IPR000538">
    <property type="entry name" value="Link_dom"/>
</dbReference>
<dbReference type="GO" id="GO:0019934">
    <property type="term" value="P:cGMP-mediated signaling"/>
    <property type="evidence" value="ECO:0007669"/>
    <property type="project" value="TreeGrafter"/>
</dbReference>
<dbReference type="Gene3D" id="3.10.100.10">
    <property type="entry name" value="Mannose-Binding Protein A, subunit A"/>
    <property type="match status" value="1"/>
</dbReference>
<evidence type="ECO:0000256" key="4">
    <source>
        <dbReference type="ARBA" id="ARBA00022692"/>
    </source>
</evidence>
<dbReference type="Pfam" id="PF05781">
    <property type="entry name" value="MRVI1"/>
    <property type="match status" value="1"/>
</dbReference>